<evidence type="ECO:0000313" key="2">
    <source>
        <dbReference type="Proteomes" id="UP000054908"/>
    </source>
</evidence>
<dbReference type="PATRIC" id="fig|466.6.peg.2405"/>
<evidence type="ECO:0000313" key="1">
    <source>
        <dbReference type="EMBL" id="KTD25286.1"/>
    </source>
</evidence>
<dbReference type="AlphaFoldDB" id="A0A0W0W050"/>
<comment type="caution">
    <text evidence="1">The sequence shown here is derived from an EMBL/GenBank/DDBJ whole genome shotgun (WGS) entry which is preliminary data.</text>
</comment>
<keyword evidence="2" id="KW-1185">Reference proteome</keyword>
<protein>
    <submittedName>
        <fullName evidence="1">Uncharacterized protein</fullName>
    </submittedName>
</protein>
<reference evidence="1 2" key="1">
    <citation type="submission" date="2015-11" db="EMBL/GenBank/DDBJ databases">
        <title>Genomic analysis of 38 Legionella species identifies large and diverse effector repertoires.</title>
        <authorList>
            <person name="Burstein D."/>
            <person name="Amaro F."/>
            <person name="Zusman T."/>
            <person name="Lifshitz Z."/>
            <person name="Cohen O."/>
            <person name="Gilbert J.A."/>
            <person name="Pupko T."/>
            <person name="Shuman H.A."/>
            <person name="Segal G."/>
        </authorList>
    </citation>
    <scope>NUCLEOTIDE SEQUENCE [LARGE SCALE GENOMIC DNA]</scope>
    <source>
        <strain evidence="1 2">PX-1-G2-E2</strain>
    </source>
</reference>
<dbReference type="Proteomes" id="UP000054908">
    <property type="component" value="Unassembled WGS sequence"/>
</dbReference>
<dbReference type="EMBL" id="LNYL01000045">
    <property type="protein sequence ID" value="KTD25286.1"/>
    <property type="molecule type" value="Genomic_DNA"/>
</dbReference>
<dbReference type="RefSeq" id="WP_058452992.1">
    <property type="nucleotide sequence ID" value="NZ_CAAAIB010000012.1"/>
</dbReference>
<sequence>MKGTLVKLRLYHGRNTPEQEMDDWGFEGATLFGVDGIIWTYGVPRVFFINDDYFNIAKEVTEWDEIADGLEMRVYEDLIKTKEGYFGDWELI</sequence>
<name>A0A0W0W050_9GAMM</name>
<proteinExistence type="predicted"/>
<accession>A0A0W0W050</accession>
<gene>
    <name evidence="1" type="ORF">Lmac_2264</name>
</gene>
<organism evidence="1 2">
    <name type="scientific">Legionella maceachernii</name>
    <dbReference type="NCBI Taxonomy" id="466"/>
    <lineage>
        <taxon>Bacteria</taxon>
        <taxon>Pseudomonadati</taxon>
        <taxon>Pseudomonadota</taxon>
        <taxon>Gammaproteobacteria</taxon>
        <taxon>Legionellales</taxon>
        <taxon>Legionellaceae</taxon>
        <taxon>Legionella</taxon>
    </lineage>
</organism>